<evidence type="ECO:0000256" key="10">
    <source>
        <dbReference type="ARBA" id="ARBA00022658"/>
    </source>
</evidence>
<dbReference type="SMART" id="SM00222">
    <property type="entry name" value="Sec7"/>
    <property type="match status" value="1"/>
</dbReference>
<keyword evidence="19" id="KW-1185">Reference proteome</keyword>
<evidence type="ECO:0000256" key="5">
    <source>
        <dbReference type="ARBA" id="ARBA00004502"/>
    </source>
</evidence>
<evidence type="ECO:0000256" key="16">
    <source>
        <dbReference type="SAM" id="MobiDB-lite"/>
    </source>
</evidence>
<keyword evidence="14" id="KW-0472">Membrane</keyword>
<evidence type="ECO:0000256" key="14">
    <source>
        <dbReference type="ARBA" id="ARBA00023136"/>
    </source>
</evidence>
<dbReference type="FunFam" id="1.10.220.20:FF:000004">
    <property type="entry name" value="Golgi-specific brefeldin A-resistance guanine nucleotide exchange factor 1"/>
    <property type="match status" value="1"/>
</dbReference>
<feature type="compositionally biased region" description="Basic residues" evidence="16">
    <location>
        <begin position="260"/>
        <end position="274"/>
    </location>
</feature>
<keyword evidence="9" id="KW-0597">Phosphoprotein</keyword>
<dbReference type="GO" id="GO:0015031">
    <property type="term" value="P:protein transport"/>
    <property type="evidence" value="ECO:0007669"/>
    <property type="project" value="UniProtKB-KW"/>
</dbReference>
<keyword evidence="8" id="KW-0963">Cytoplasm</keyword>
<feature type="region of interest" description="Disordered" evidence="16">
    <location>
        <begin position="1785"/>
        <end position="1828"/>
    </location>
</feature>
<sequence length="1899" mass="212515">MVDKNIYIVQGEIGIIVGAIKRNARWSMHTPLDEEQDPLLHSFSQLKDILNNIKHLSEIEPTVFLRPFLEVIRSEDTTGPITGLALTSVNKFLSYALIDPVHDGTAEGIENMADAVTHARFVGTDPASDEVVLMKILQVLRTLLLTPVGAHLTNESVCEIMQSCFRICFEMRLSELLRKSAEHTLVDMVQLLFSRLPQFKEESKSYVGTNMKKISSCLLCKLDNNSGEQSKNVNQLERVLLFKSLKLKMRAGGASDSSKWKKQKRSPRPPRHMTKAMTESSHQPSSNGSLAGGIPFMEPTSPDATSPISGGSSETTSSVVTPTTDSGVGLSSQATSKEDLSEIMDNASPVAAALQSPGDLYASEPQNQDEHKNEELLRRKTQSASVESIPEVLEDNNSIADHSDSASVHDMDYVNPRGVRFTQSSQREGAVLVPYGLPCIRELFRFLISLTNPHDRHNSEVMIHMGLQLITVGLECAPIANYSSLLGLVKEELCRHLFQLLTGERLNLYAASLRACFLLFESMREHLKFQLEMYVKKLMDIITIENPKMPYEMKEMALEAIVQLWRIPSFVTELYINYDCDYYCSNLFEELTKLLSKNAFPVSGQLYTTHLLCLEALLTVIDSTEAHCQAKILSNTLQQDKKEAVKNVADGAEVSEDPESSTECPMENDSPSISTELPGARPPTSGHLMAGKMTLGVLEAEDSGDRDTGVFSAEKPTQKKPPRFSTFLPTVQELNDIKIKKKLIITGTEQFNQKSKKGIQFLQEQNLLATPMDNKEVAQWLRENPRLDKKMIGEFVSDRKSLDLLESFVGTFQFQGLRIDEALRLYLEAFRLPGEAPLIQRLLEAFTEHWRKSNGTPFADSDACFALAYAVIMLNTDQHNHNVRRQSVPMTLEEFRKNLKGVNGKKDFDQDMLEDIYHGVKNDEIVMPEEQTGLVKENYMWNVLLHRGATPEGLFLHVTPGSYDHDLFTMTWGPTIAALSYVFDKSMEETIIQKAISGFRKCAMISAHYGLSDVFDNLIISLCKFTTLSSEAVENLPTVFGSNPKAQIAAKTVFHLAHRHGDILREGWKNIMDSMLQLFRAELLPKAMVEVEDFVDPNGKISLQREEIPANRGESTVLSFVSWLTLSGTEQSSLRGPSTENQEAKKIAVECIKLCDPEKLITESKFLQLESLQELMKALISVTPDEETYDEEDAAFCLEMLLRIILENRDRVGCVWQVVRDHLYHLCAHAVEFCFLVERAVVGLLRLAIRLLRREDISAQVLLSLRILLMMKPSVLSRVSRQVAFGLHELLKTNAANIHSSSDWYTLFCLLECIGAGVKPPPALQVTTRSDNDAGAQSDSEVSSYHSTDASLDRGYTSDSEVYTEHSKQSKMHRSVTDVDMVNSGWLVVGKEDVDSSKMTTAMNKPGTNTPVNQYSLTIGLDFGPHDTKSLMKTVESLSFIVRDAAHVTPENFELCVKTIRVFVEASLNGGYKSEKRAKSHKYDSKANRFKKKTKEKENPVRRSRFTNQRQYRSHSDDEEDESVPASYHTVSLQVSHDLLDLMHTLHTRAATIYSSWAEEQRHLETAGKKITADSRTLWSNCWCPLLQGIAWLCCDARRQVRMQALTYLQRALLVHDLQTLDALEWEACFNKVLFPLLTKLLENISPADVGGMEETRMRASTLLSKVFLQHLSPLLSLSTFAALWLTILEFMDKYMHAGSSDLLMEAIPESLKNMLLVMDTAGIFHSADSRTGYSDLWEITWERIDCFLPRLREELFKQTVIQDPPHIAATEPHTQKARTAHTIVPAAPESKPLTHKVQPERPTEQAHSDADSNSPGLSTVKGSSPSCTPMRMSPVTDIPSPIAQSPLILHPLTSPLQVGVPAMSLPIILNPALIEATSPVPLLSTPRPAEPSAVSEVK</sequence>
<keyword evidence="13" id="KW-0333">Golgi apparatus</keyword>
<comment type="subcellular location">
    <subcellularLocation>
        <location evidence="4">Cytoplasm</location>
    </subcellularLocation>
    <subcellularLocation>
        <location evidence="3">Endoplasmic reticulum-Golgi intermediate compartment</location>
    </subcellularLocation>
    <subcellularLocation>
        <location evidence="2">Golgi apparatus</location>
        <location evidence="2">cis-Golgi network</location>
    </subcellularLocation>
    <subcellularLocation>
        <location evidence="6">Golgi apparatus</location>
        <location evidence="6">trans-Golgi network</location>
    </subcellularLocation>
    <subcellularLocation>
        <location evidence="5">Lipid droplet</location>
    </subcellularLocation>
    <subcellularLocation>
        <location evidence="1">Membrane</location>
        <topology evidence="1">Peripheral membrane protein</topology>
    </subcellularLocation>
</comment>
<keyword evidence="11" id="KW-0551">Lipid droplet</keyword>
<dbReference type="GO" id="GO:0005811">
    <property type="term" value="C:lipid droplet"/>
    <property type="evidence" value="ECO:0007669"/>
    <property type="project" value="UniProtKB-SubCell"/>
</dbReference>
<evidence type="ECO:0000256" key="1">
    <source>
        <dbReference type="ARBA" id="ARBA00004170"/>
    </source>
</evidence>
<dbReference type="FunFam" id="1.10.1000.11:FF:000007">
    <property type="entry name" value="Golgi-specific brefeldin A-resistance guanine nucleotide exchange factor 1"/>
    <property type="match status" value="1"/>
</dbReference>
<dbReference type="InterPro" id="IPR023394">
    <property type="entry name" value="Sec7_C_sf"/>
</dbReference>
<dbReference type="InterPro" id="IPR035999">
    <property type="entry name" value="Sec7_dom_sf"/>
</dbReference>
<keyword evidence="12" id="KW-0653">Protein transport</keyword>
<evidence type="ECO:0000256" key="15">
    <source>
        <dbReference type="ARBA" id="ARBA00069794"/>
    </source>
</evidence>
<dbReference type="PANTHER" id="PTHR10663:SF388">
    <property type="entry name" value="GOLGI-SPECIFIC BREFELDIN A-RESISTANCE GUANINE NUCLEOTIDE EXCHANGE FACTOR 1"/>
    <property type="match status" value="1"/>
</dbReference>
<dbReference type="CDD" id="cd00171">
    <property type="entry name" value="Sec7"/>
    <property type="match status" value="1"/>
</dbReference>
<dbReference type="EMBL" id="WNTK01000004">
    <property type="protein sequence ID" value="KAG9485167.1"/>
    <property type="molecule type" value="Genomic_DNA"/>
</dbReference>
<feature type="compositionally biased region" description="Polar residues" evidence="16">
    <location>
        <begin position="1812"/>
        <end position="1828"/>
    </location>
</feature>
<dbReference type="GO" id="GO:0005794">
    <property type="term" value="C:Golgi apparatus"/>
    <property type="evidence" value="ECO:0007669"/>
    <property type="project" value="UniProtKB-SubCell"/>
</dbReference>
<dbReference type="InterPro" id="IPR056604">
    <property type="entry name" value="GBF1-like_TPR"/>
</dbReference>
<evidence type="ECO:0000256" key="4">
    <source>
        <dbReference type="ARBA" id="ARBA00004496"/>
    </source>
</evidence>
<evidence type="ECO:0000256" key="2">
    <source>
        <dbReference type="ARBA" id="ARBA00004222"/>
    </source>
</evidence>
<feature type="compositionally biased region" description="Basic and acidic residues" evidence="16">
    <location>
        <begin position="368"/>
        <end position="378"/>
    </location>
</feature>
<evidence type="ECO:0000256" key="12">
    <source>
        <dbReference type="ARBA" id="ARBA00022927"/>
    </source>
</evidence>
<evidence type="ECO:0000313" key="19">
    <source>
        <dbReference type="Proteomes" id="UP000770717"/>
    </source>
</evidence>
<dbReference type="GO" id="GO:0010256">
    <property type="term" value="P:endomembrane system organization"/>
    <property type="evidence" value="ECO:0007669"/>
    <property type="project" value="UniProtKB-ARBA"/>
</dbReference>
<dbReference type="GO" id="GO:0032012">
    <property type="term" value="P:regulation of ARF protein signal transduction"/>
    <property type="evidence" value="ECO:0007669"/>
    <property type="project" value="InterPro"/>
</dbReference>
<dbReference type="PROSITE" id="PS50190">
    <property type="entry name" value="SEC7"/>
    <property type="match status" value="1"/>
</dbReference>
<keyword evidence="7" id="KW-0813">Transport</keyword>
<dbReference type="Pfam" id="PF23325">
    <property type="entry name" value="TPR_28"/>
    <property type="match status" value="1"/>
</dbReference>
<dbReference type="SUPFAM" id="SSF48371">
    <property type="entry name" value="ARM repeat"/>
    <property type="match status" value="2"/>
</dbReference>
<dbReference type="Pfam" id="PF12783">
    <property type="entry name" value="Sec7-like_HUS"/>
    <property type="match status" value="1"/>
</dbReference>
<organism evidence="18 19">
    <name type="scientific">Eleutherodactylus coqui</name>
    <name type="common">Puerto Rican coqui</name>
    <dbReference type="NCBI Taxonomy" id="57060"/>
    <lineage>
        <taxon>Eukaryota</taxon>
        <taxon>Metazoa</taxon>
        <taxon>Chordata</taxon>
        <taxon>Craniata</taxon>
        <taxon>Vertebrata</taxon>
        <taxon>Euteleostomi</taxon>
        <taxon>Amphibia</taxon>
        <taxon>Batrachia</taxon>
        <taxon>Anura</taxon>
        <taxon>Neobatrachia</taxon>
        <taxon>Hyloidea</taxon>
        <taxon>Eleutherodactylidae</taxon>
        <taxon>Eleutherodactylinae</taxon>
        <taxon>Eleutherodactylus</taxon>
        <taxon>Eleutherodactylus</taxon>
    </lineage>
</organism>
<keyword evidence="10" id="KW-0344">Guanine-nucleotide releasing factor</keyword>
<protein>
    <recommendedName>
        <fullName evidence="15">Golgi-specific brefeldin A-resistance guanine nucleotide exchange factor 1</fullName>
    </recommendedName>
</protein>
<feature type="domain" description="SEC7" evidence="17">
    <location>
        <begin position="733"/>
        <end position="923"/>
    </location>
</feature>
<reference evidence="18" key="1">
    <citation type="thesis" date="2020" institute="ProQuest LLC" country="789 East Eisenhower Parkway, Ann Arbor, MI, USA">
        <title>Comparative Genomics and Chromosome Evolution.</title>
        <authorList>
            <person name="Mudd A.B."/>
        </authorList>
    </citation>
    <scope>NUCLEOTIDE SEQUENCE</scope>
    <source>
        <strain evidence="18">HN-11 Male</strain>
        <tissue evidence="18">Kidney and liver</tissue>
    </source>
</reference>
<evidence type="ECO:0000256" key="11">
    <source>
        <dbReference type="ARBA" id="ARBA00022677"/>
    </source>
</evidence>
<dbReference type="Gene3D" id="1.10.1000.11">
    <property type="entry name" value="Arf Nucleotide-binding Site Opener,domain 2"/>
    <property type="match status" value="1"/>
</dbReference>
<dbReference type="GO" id="GO:0016020">
    <property type="term" value="C:membrane"/>
    <property type="evidence" value="ECO:0007669"/>
    <property type="project" value="UniProtKB-SubCell"/>
</dbReference>
<dbReference type="OrthoDB" id="10258608at2759"/>
<feature type="region of interest" description="Disordered" evidence="16">
    <location>
        <begin position="253"/>
        <end position="337"/>
    </location>
</feature>
<feature type="region of interest" description="Disordered" evidence="16">
    <location>
        <begin position="1325"/>
        <end position="1370"/>
    </location>
</feature>
<evidence type="ECO:0000313" key="18">
    <source>
        <dbReference type="EMBL" id="KAG9485167.1"/>
    </source>
</evidence>
<feature type="region of interest" description="Disordered" evidence="16">
    <location>
        <begin position="360"/>
        <end position="386"/>
    </location>
</feature>
<evidence type="ECO:0000256" key="7">
    <source>
        <dbReference type="ARBA" id="ARBA00022448"/>
    </source>
</evidence>
<evidence type="ECO:0000256" key="8">
    <source>
        <dbReference type="ARBA" id="ARBA00022490"/>
    </source>
</evidence>
<evidence type="ECO:0000256" key="3">
    <source>
        <dbReference type="ARBA" id="ARBA00004399"/>
    </source>
</evidence>
<feature type="compositionally biased region" description="Low complexity" evidence="16">
    <location>
        <begin position="305"/>
        <end position="329"/>
    </location>
</feature>
<feature type="region of interest" description="Disordered" evidence="16">
    <location>
        <begin position="703"/>
        <end position="724"/>
    </location>
</feature>
<dbReference type="GO" id="GO:0005793">
    <property type="term" value="C:endoplasmic reticulum-Golgi intermediate compartment"/>
    <property type="evidence" value="ECO:0007669"/>
    <property type="project" value="UniProtKB-SubCell"/>
</dbReference>
<feature type="compositionally biased region" description="Polar residues" evidence="16">
    <location>
        <begin position="1325"/>
        <end position="1350"/>
    </location>
</feature>
<dbReference type="GO" id="GO:0016197">
    <property type="term" value="P:endosomal transport"/>
    <property type="evidence" value="ECO:0007669"/>
    <property type="project" value="UniProtKB-ARBA"/>
</dbReference>
<evidence type="ECO:0000256" key="6">
    <source>
        <dbReference type="ARBA" id="ARBA00004601"/>
    </source>
</evidence>
<dbReference type="SUPFAM" id="SSF48425">
    <property type="entry name" value="Sec7 domain"/>
    <property type="match status" value="1"/>
</dbReference>
<dbReference type="InterPro" id="IPR000904">
    <property type="entry name" value="Sec7_dom"/>
</dbReference>
<feature type="compositionally biased region" description="Polar residues" evidence="16">
    <location>
        <begin position="277"/>
        <end position="289"/>
    </location>
</feature>
<evidence type="ECO:0000259" key="17">
    <source>
        <dbReference type="PROSITE" id="PS50190"/>
    </source>
</evidence>
<gene>
    <name evidence="18" type="ORF">GDO78_008329</name>
</gene>
<feature type="region of interest" description="Disordered" evidence="16">
    <location>
        <begin position="1475"/>
        <end position="1524"/>
    </location>
</feature>
<dbReference type="InterPro" id="IPR032691">
    <property type="entry name" value="Mon2/Sec7/BIG1-like_HUS"/>
</dbReference>
<comment type="caution">
    <text evidence="18">The sequence shown here is derived from an EMBL/GenBank/DDBJ whole genome shotgun (WGS) entry which is preliminary data.</text>
</comment>
<name>A0A8J6K9W3_ELECQ</name>
<dbReference type="GO" id="GO:0005085">
    <property type="term" value="F:guanyl-nucleotide exchange factor activity"/>
    <property type="evidence" value="ECO:0007669"/>
    <property type="project" value="UniProtKB-KW"/>
</dbReference>
<proteinExistence type="predicted"/>
<dbReference type="PANTHER" id="PTHR10663">
    <property type="entry name" value="GUANYL-NUCLEOTIDE EXCHANGE FACTOR"/>
    <property type="match status" value="1"/>
</dbReference>
<feature type="compositionally biased region" description="Basic and acidic residues" evidence="16">
    <location>
        <begin position="1798"/>
        <end position="1811"/>
    </location>
</feature>
<dbReference type="Pfam" id="PF01369">
    <property type="entry name" value="Sec7"/>
    <property type="match status" value="1"/>
</dbReference>
<feature type="compositionally biased region" description="Basic and acidic residues" evidence="16">
    <location>
        <begin position="1475"/>
        <end position="1487"/>
    </location>
</feature>
<evidence type="ECO:0000256" key="13">
    <source>
        <dbReference type="ARBA" id="ARBA00023034"/>
    </source>
</evidence>
<dbReference type="Gene3D" id="1.10.220.20">
    <property type="match status" value="1"/>
</dbReference>
<feature type="region of interest" description="Disordered" evidence="16">
    <location>
        <begin position="647"/>
        <end position="689"/>
    </location>
</feature>
<accession>A0A8J6K9W3</accession>
<dbReference type="Proteomes" id="UP000770717">
    <property type="component" value="Unassembled WGS sequence"/>
</dbReference>
<evidence type="ECO:0000256" key="9">
    <source>
        <dbReference type="ARBA" id="ARBA00022553"/>
    </source>
</evidence>
<dbReference type="InterPro" id="IPR016024">
    <property type="entry name" value="ARM-type_fold"/>
</dbReference>